<feature type="domain" description="DUF7924" evidence="2">
    <location>
        <begin position="8"/>
        <end position="130"/>
    </location>
</feature>
<evidence type="ECO:0000256" key="1">
    <source>
        <dbReference type="SAM" id="MobiDB-lite"/>
    </source>
</evidence>
<dbReference type="EMBL" id="CAWUHB010000006">
    <property type="protein sequence ID" value="CAK7212967.1"/>
    <property type="molecule type" value="Genomic_DNA"/>
</dbReference>
<gene>
    <name evidence="3" type="ORF">SCUCBS95973_001639</name>
</gene>
<evidence type="ECO:0000313" key="3">
    <source>
        <dbReference type="EMBL" id="CAK7212967.1"/>
    </source>
</evidence>
<evidence type="ECO:0000313" key="4">
    <source>
        <dbReference type="Proteomes" id="UP001642405"/>
    </source>
</evidence>
<dbReference type="PANTHER" id="PTHR42470:SF1">
    <property type="entry name" value="VAST DOMAIN-CONTAINING PROTEIN"/>
    <property type="match status" value="1"/>
</dbReference>
<proteinExistence type="predicted"/>
<accession>A0ABP0B0A1</accession>
<protein>
    <recommendedName>
        <fullName evidence="2">DUF7924 domain-containing protein</fullName>
    </recommendedName>
</protein>
<reference evidence="3 4" key="1">
    <citation type="submission" date="2024-01" db="EMBL/GenBank/DDBJ databases">
        <authorList>
            <person name="Allen C."/>
            <person name="Tagirdzhanova G."/>
        </authorList>
    </citation>
    <scope>NUCLEOTIDE SEQUENCE [LARGE SCALE GENOMIC DNA]</scope>
</reference>
<keyword evidence="4" id="KW-1185">Reference proteome</keyword>
<dbReference type="PANTHER" id="PTHR42470">
    <property type="entry name" value="VAST DOMAIN-CONTAINING PROTEIN"/>
    <property type="match status" value="1"/>
</dbReference>
<comment type="caution">
    <text evidence="3">The sequence shown here is derived from an EMBL/GenBank/DDBJ whole genome shotgun (WGS) entry which is preliminary data.</text>
</comment>
<evidence type="ECO:0000259" key="2">
    <source>
        <dbReference type="Pfam" id="PF25545"/>
    </source>
</evidence>
<sequence length="168" mass="19331">MYATNQYNSLIYPFFIIGFKGVGGNVWVATNQCLGGAATCVNIAERLNAQLQQCDSEEVQPVNSAAFSIAMNGSEARLYISWKHDERNYYMADADCYYLRRADDYIRFRKTARNIVDWGKNDRLHSIRKSLDALIEEARKQTSREAKSRPREEEEEEEDNSKGKRARA</sequence>
<organism evidence="3 4">
    <name type="scientific">Sporothrix curviconia</name>
    <dbReference type="NCBI Taxonomy" id="1260050"/>
    <lineage>
        <taxon>Eukaryota</taxon>
        <taxon>Fungi</taxon>
        <taxon>Dikarya</taxon>
        <taxon>Ascomycota</taxon>
        <taxon>Pezizomycotina</taxon>
        <taxon>Sordariomycetes</taxon>
        <taxon>Sordariomycetidae</taxon>
        <taxon>Ophiostomatales</taxon>
        <taxon>Ophiostomataceae</taxon>
        <taxon>Sporothrix</taxon>
    </lineage>
</organism>
<dbReference type="InterPro" id="IPR057684">
    <property type="entry name" value="DUF7924"/>
</dbReference>
<dbReference type="Proteomes" id="UP001642405">
    <property type="component" value="Unassembled WGS sequence"/>
</dbReference>
<feature type="region of interest" description="Disordered" evidence="1">
    <location>
        <begin position="138"/>
        <end position="168"/>
    </location>
</feature>
<feature type="compositionally biased region" description="Basic and acidic residues" evidence="1">
    <location>
        <begin position="138"/>
        <end position="152"/>
    </location>
</feature>
<name>A0ABP0B0A1_9PEZI</name>
<dbReference type="Pfam" id="PF25545">
    <property type="entry name" value="DUF7924"/>
    <property type="match status" value="1"/>
</dbReference>